<name>F3ZT83_9BACE</name>
<dbReference type="InterPro" id="IPR036388">
    <property type="entry name" value="WH-like_DNA-bd_sf"/>
</dbReference>
<dbReference type="GO" id="GO:0003677">
    <property type="term" value="F:DNA binding"/>
    <property type="evidence" value="ECO:0007669"/>
    <property type="project" value="UniProtKB-KW"/>
</dbReference>
<organism evidence="5 6">
    <name type="scientific">Bacteroides coprosuis DSM 18011</name>
    <dbReference type="NCBI Taxonomy" id="679937"/>
    <lineage>
        <taxon>Bacteria</taxon>
        <taxon>Pseudomonadati</taxon>
        <taxon>Bacteroidota</taxon>
        <taxon>Bacteroidia</taxon>
        <taxon>Bacteroidales</taxon>
        <taxon>Bacteroidaceae</taxon>
        <taxon>Bacteroides</taxon>
    </lineage>
</organism>
<dbReference type="SUPFAM" id="SSF46894">
    <property type="entry name" value="C-terminal effector domain of the bipartite response regulators"/>
    <property type="match status" value="1"/>
</dbReference>
<evidence type="ECO:0000256" key="1">
    <source>
        <dbReference type="ARBA" id="ARBA00023015"/>
    </source>
</evidence>
<dbReference type="PROSITE" id="PS50043">
    <property type="entry name" value="HTH_LUXR_2"/>
    <property type="match status" value="1"/>
</dbReference>
<evidence type="ECO:0000313" key="5">
    <source>
        <dbReference type="EMBL" id="EGJ72251.1"/>
    </source>
</evidence>
<protein>
    <submittedName>
        <fullName evidence="5">Regulatory protein LuxR</fullName>
    </submittedName>
</protein>
<dbReference type="InterPro" id="IPR016032">
    <property type="entry name" value="Sig_transdc_resp-reg_C-effctor"/>
</dbReference>
<dbReference type="HOGENOM" id="CLU_096460_0_0_10"/>
<dbReference type="STRING" id="679937.Bcop_2077"/>
<dbReference type="SMART" id="SM00421">
    <property type="entry name" value="HTH_LUXR"/>
    <property type="match status" value="1"/>
</dbReference>
<dbReference type="GO" id="GO:0006355">
    <property type="term" value="P:regulation of DNA-templated transcription"/>
    <property type="evidence" value="ECO:0007669"/>
    <property type="project" value="InterPro"/>
</dbReference>
<dbReference type="EMBL" id="CM001167">
    <property type="protein sequence ID" value="EGJ72251.1"/>
    <property type="molecule type" value="Genomic_DNA"/>
</dbReference>
<dbReference type="PANTHER" id="PTHR44688">
    <property type="entry name" value="DNA-BINDING TRANSCRIPTIONAL ACTIVATOR DEVR_DOSR"/>
    <property type="match status" value="1"/>
</dbReference>
<dbReference type="Pfam" id="PF00196">
    <property type="entry name" value="GerE"/>
    <property type="match status" value="1"/>
</dbReference>
<dbReference type="PANTHER" id="PTHR44688:SF16">
    <property type="entry name" value="DNA-BINDING TRANSCRIPTIONAL ACTIVATOR DEVR_DOSR"/>
    <property type="match status" value="1"/>
</dbReference>
<sequence>MKNEPYSFTNNKFNSLAEVLQDTHWSSCLNVLEGLSRMTYRSFCIIDYTNNKFLYVSDNTKSFCGRSSDDIIRMGQNFYYEAVPVSDLEILQTARSAAYQFLENIPDVEKCDYILSYDFHIKHAVTQSESLINHQFTPLKVDATGRVKLAICLTSMSPHASAGVIEIMHKNKQDHWVYDMSNKYWRKKPKIILKKEEKEVIMLSAQGYSISEMAEYMNKSFDTIKFYRKSLFRKLEVENITEAVSHAVTKRLL</sequence>
<evidence type="ECO:0000313" key="6">
    <source>
        <dbReference type="Proteomes" id="UP000018439"/>
    </source>
</evidence>
<evidence type="ECO:0000256" key="2">
    <source>
        <dbReference type="ARBA" id="ARBA00023125"/>
    </source>
</evidence>
<keyword evidence="3" id="KW-0804">Transcription</keyword>
<evidence type="ECO:0000259" key="4">
    <source>
        <dbReference type="PROSITE" id="PS50043"/>
    </source>
</evidence>
<keyword evidence="2" id="KW-0238">DNA-binding</keyword>
<feature type="domain" description="HTH luxR-type" evidence="4">
    <location>
        <begin position="186"/>
        <end position="251"/>
    </location>
</feature>
<dbReference type="CDD" id="cd06170">
    <property type="entry name" value="LuxR_C_like"/>
    <property type="match status" value="1"/>
</dbReference>
<proteinExistence type="predicted"/>
<dbReference type="Proteomes" id="UP000018439">
    <property type="component" value="Chromosome"/>
</dbReference>
<dbReference type="AlphaFoldDB" id="F3ZT83"/>
<dbReference type="InterPro" id="IPR000792">
    <property type="entry name" value="Tscrpt_reg_LuxR_C"/>
</dbReference>
<dbReference type="PRINTS" id="PR00038">
    <property type="entry name" value="HTHLUXR"/>
</dbReference>
<keyword evidence="6" id="KW-1185">Reference proteome</keyword>
<reference evidence="5 6" key="1">
    <citation type="journal article" date="2011" name="Stand. Genomic Sci.">
        <title>Non-contiguous finished genome sequence of Bacteroides coprosuis type strain (PC139).</title>
        <authorList>
            <person name="Land M."/>
            <person name="Held B."/>
            <person name="Gronow S."/>
            <person name="Abt B."/>
            <person name="Lucas S."/>
            <person name="Del Rio T.G."/>
            <person name="Nolan M."/>
            <person name="Tice H."/>
            <person name="Cheng J.F."/>
            <person name="Pitluck S."/>
            <person name="Liolios K."/>
            <person name="Pagani I."/>
            <person name="Ivanova N."/>
            <person name="Mavromatis K."/>
            <person name="Mikhailova N."/>
            <person name="Pati A."/>
            <person name="Tapia R."/>
            <person name="Han C."/>
            <person name="Goodwin L."/>
            <person name="Chen A."/>
            <person name="Palaniappan K."/>
            <person name="Hauser L."/>
            <person name="Brambilla E.M."/>
            <person name="Rohde M."/>
            <person name="Goker M."/>
            <person name="Detter J.C."/>
            <person name="Woyke T."/>
            <person name="Bristow J."/>
            <person name="Eisen J.A."/>
            <person name="Markowitz V."/>
            <person name="Hugenholtz P."/>
            <person name="Kyrpides N.C."/>
            <person name="Klenk H.P."/>
            <person name="Lapidus A."/>
        </authorList>
    </citation>
    <scope>NUCLEOTIDE SEQUENCE</scope>
    <source>
        <strain evidence="5 6">DSM 18011</strain>
    </source>
</reference>
<dbReference type="Gene3D" id="1.10.10.10">
    <property type="entry name" value="Winged helix-like DNA-binding domain superfamily/Winged helix DNA-binding domain"/>
    <property type="match status" value="1"/>
</dbReference>
<dbReference type="eggNOG" id="COG2197">
    <property type="taxonomic scope" value="Bacteria"/>
</dbReference>
<dbReference type="Gene3D" id="3.30.450.20">
    <property type="entry name" value="PAS domain"/>
    <property type="match status" value="1"/>
</dbReference>
<keyword evidence="1" id="KW-0805">Transcription regulation</keyword>
<gene>
    <name evidence="5" type="ORF">Bcop_2077</name>
</gene>
<accession>F3ZT83</accession>
<evidence type="ECO:0000256" key="3">
    <source>
        <dbReference type="ARBA" id="ARBA00023163"/>
    </source>
</evidence>